<dbReference type="Gene3D" id="1.20.1740.10">
    <property type="entry name" value="Amino acid/polyamine transporter I"/>
    <property type="match status" value="1"/>
</dbReference>
<keyword evidence="4 6" id="KW-1133">Transmembrane helix</keyword>
<feature type="transmembrane region" description="Helical" evidence="6">
    <location>
        <begin position="137"/>
        <end position="160"/>
    </location>
</feature>
<feature type="transmembrane region" description="Helical" evidence="6">
    <location>
        <begin position="95"/>
        <end position="116"/>
    </location>
</feature>
<dbReference type="PANTHER" id="PTHR45649">
    <property type="entry name" value="AMINO-ACID PERMEASE BAT1"/>
    <property type="match status" value="1"/>
</dbReference>
<dbReference type="GO" id="GO:0022857">
    <property type="term" value="F:transmembrane transporter activity"/>
    <property type="evidence" value="ECO:0007669"/>
    <property type="project" value="InterPro"/>
</dbReference>
<dbReference type="GO" id="GO:0016020">
    <property type="term" value="C:membrane"/>
    <property type="evidence" value="ECO:0007669"/>
    <property type="project" value="UniProtKB-SubCell"/>
</dbReference>
<comment type="caution">
    <text evidence="7">The sequence shown here is derived from an EMBL/GenBank/DDBJ whole genome shotgun (WGS) entry which is preliminary data.</text>
</comment>
<keyword evidence="5 6" id="KW-0472">Membrane</keyword>
<dbReference type="Pfam" id="PF13520">
    <property type="entry name" value="AA_permease_2"/>
    <property type="match status" value="1"/>
</dbReference>
<keyword evidence="2" id="KW-0813">Transport</keyword>
<feature type="transmembrane region" description="Helical" evidence="6">
    <location>
        <begin position="213"/>
        <end position="231"/>
    </location>
</feature>
<evidence type="ECO:0000256" key="5">
    <source>
        <dbReference type="ARBA" id="ARBA00023136"/>
    </source>
</evidence>
<keyword evidence="8" id="KW-1185">Reference proteome</keyword>
<evidence type="ECO:0000256" key="6">
    <source>
        <dbReference type="SAM" id="Phobius"/>
    </source>
</evidence>
<dbReference type="EMBL" id="JAVFHQ010000002">
    <property type="protein sequence ID" value="KAK4550236.1"/>
    <property type="molecule type" value="Genomic_DNA"/>
</dbReference>
<proteinExistence type="predicted"/>
<feature type="transmembrane region" description="Helical" evidence="6">
    <location>
        <begin position="334"/>
        <end position="355"/>
    </location>
</feature>
<feature type="transmembrane region" description="Helical" evidence="6">
    <location>
        <begin position="55"/>
        <end position="75"/>
    </location>
</feature>
<dbReference type="PANTHER" id="PTHR45649:SF4">
    <property type="entry name" value="TRANSPORTER, PUTATIVE (EUROFUNG)-RELATED"/>
    <property type="match status" value="1"/>
</dbReference>
<accession>A0AAV9JYL9</accession>
<dbReference type="InterPro" id="IPR002293">
    <property type="entry name" value="AA/rel_permease1"/>
</dbReference>
<dbReference type="AlphaFoldDB" id="A0AAV9JYL9"/>
<gene>
    <name evidence="7" type="ORF">LTR36_003203</name>
</gene>
<organism evidence="7 8">
    <name type="scientific">Oleoguttula mirabilis</name>
    <dbReference type="NCBI Taxonomy" id="1507867"/>
    <lineage>
        <taxon>Eukaryota</taxon>
        <taxon>Fungi</taxon>
        <taxon>Dikarya</taxon>
        <taxon>Ascomycota</taxon>
        <taxon>Pezizomycotina</taxon>
        <taxon>Dothideomycetes</taxon>
        <taxon>Dothideomycetidae</taxon>
        <taxon>Mycosphaerellales</taxon>
        <taxon>Teratosphaeriaceae</taxon>
        <taxon>Oleoguttula</taxon>
    </lineage>
</organism>
<dbReference type="PIRSF" id="PIRSF006060">
    <property type="entry name" value="AA_transporter"/>
    <property type="match status" value="1"/>
</dbReference>
<evidence type="ECO:0000313" key="8">
    <source>
        <dbReference type="Proteomes" id="UP001324427"/>
    </source>
</evidence>
<feature type="transmembrane region" description="Helical" evidence="6">
    <location>
        <begin position="180"/>
        <end position="201"/>
    </location>
</feature>
<dbReference type="Proteomes" id="UP001324427">
    <property type="component" value="Unassembled WGS sequence"/>
</dbReference>
<protein>
    <submittedName>
        <fullName evidence="7">Uncharacterized protein</fullName>
    </submittedName>
</protein>
<comment type="subcellular location">
    <subcellularLocation>
        <location evidence="1">Membrane</location>
        <topology evidence="1">Multi-pass membrane protein</topology>
    </subcellularLocation>
</comment>
<reference evidence="7 8" key="1">
    <citation type="submission" date="2021-11" db="EMBL/GenBank/DDBJ databases">
        <title>Black yeast isolated from Biological Soil Crust.</title>
        <authorList>
            <person name="Kurbessoian T."/>
        </authorList>
    </citation>
    <scope>NUCLEOTIDE SEQUENCE [LARGE SCALE GENOMIC DNA]</scope>
    <source>
        <strain evidence="7 8">CCFEE 5522</strain>
    </source>
</reference>
<feature type="transmembrane region" description="Helical" evidence="6">
    <location>
        <begin position="295"/>
        <end position="314"/>
    </location>
</feature>
<evidence type="ECO:0000256" key="4">
    <source>
        <dbReference type="ARBA" id="ARBA00022989"/>
    </source>
</evidence>
<evidence type="ECO:0000256" key="1">
    <source>
        <dbReference type="ARBA" id="ARBA00004141"/>
    </source>
</evidence>
<evidence type="ECO:0000256" key="2">
    <source>
        <dbReference type="ARBA" id="ARBA00022448"/>
    </source>
</evidence>
<keyword evidence="3 6" id="KW-0812">Transmembrane</keyword>
<evidence type="ECO:0000313" key="7">
    <source>
        <dbReference type="EMBL" id="KAK4550236.1"/>
    </source>
</evidence>
<sequence length="380" mass="41341">MEDTKDAVREEAYDLGPSIRTETDGSTTAVDDFGSNGLDVRNMQRMGKDQEMTRVFRQASLLCFTCVLMGTWEWILLATTQVLVAGGRAGLFWTFLWSYAGYGFLIASLAEMAAMAPTAGGQYHWVSEFAPRSCQRLLSYVSGWLSILCWQAGNASGMFLAGYMVQSLAVLRNPSYAAPVWQGFLLVIAVVLISTVFNIWAERLLPALQNLTMCLHVAAFIATVSVFWALGPRIDARTALLDFTDDGGWTSMGLALMVGQISAVVALSGCDAAAHMSEEVRDAGLSVPRAMFWTFWINGLMAFLVMISYVFAIADIEDAINDPSGFPVIYALRYAAGPTGAMVLVSIQLVLLMVGNTCYQASTARQTFAFARDGGLPFSK</sequence>
<evidence type="ECO:0000256" key="3">
    <source>
        <dbReference type="ARBA" id="ARBA00022692"/>
    </source>
</evidence>
<name>A0AAV9JYL9_9PEZI</name>
<feature type="transmembrane region" description="Helical" evidence="6">
    <location>
        <begin position="251"/>
        <end position="274"/>
    </location>
</feature>